<proteinExistence type="predicted"/>
<comment type="caution">
    <text evidence="1">The sequence shown here is derived from an EMBL/GenBank/DDBJ whole genome shotgun (WGS) entry which is preliminary data.</text>
</comment>
<organism evidence="1 2">
    <name type="scientific">Paenibacillus borealis</name>
    <dbReference type="NCBI Taxonomy" id="160799"/>
    <lineage>
        <taxon>Bacteria</taxon>
        <taxon>Bacillati</taxon>
        <taxon>Bacillota</taxon>
        <taxon>Bacilli</taxon>
        <taxon>Bacillales</taxon>
        <taxon>Paenibacillaceae</taxon>
        <taxon>Paenibacillus</taxon>
    </lineage>
</organism>
<dbReference type="Proteomes" id="UP000187412">
    <property type="component" value="Unassembled WGS sequence"/>
</dbReference>
<keyword evidence="2" id="KW-1185">Reference proteome</keyword>
<sequence>MPRRLSDEEARELGIETFHQLMDNGEKRFRLISSDGTSYIRTEASNEGGWQNSHFHKGLTEFYVVQSGWLVYAELSVEGKLSLRSMKRGDSIRVHPLIHHNLYMSPYTVTHVVKYGSDDVIQTDWFPSLELDKLTRHISESELLKI</sequence>
<evidence type="ECO:0000313" key="1">
    <source>
        <dbReference type="EMBL" id="OMD53123.1"/>
    </source>
</evidence>
<dbReference type="RefSeq" id="WP_076109174.1">
    <property type="nucleotide sequence ID" value="NZ_MPTB01000002.1"/>
</dbReference>
<accession>A0ABX3HTV4</accession>
<name>A0ABX3HTV4_PAEBO</name>
<reference evidence="1 2" key="1">
    <citation type="submission" date="2016-10" db="EMBL/GenBank/DDBJ databases">
        <title>Paenibacillus species isolates.</title>
        <authorList>
            <person name="Beno S.M."/>
        </authorList>
    </citation>
    <scope>NUCLEOTIDE SEQUENCE [LARGE SCALE GENOMIC DNA]</scope>
    <source>
        <strain evidence="1 2">FSL H7-0744</strain>
    </source>
</reference>
<dbReference type="SUPFAM" id="SSF51182">
    <property type="entry name" value="RmlC-like cupins"/>
    <property type="match status" value="1"/>
</dbReference>
<evidence type="ECO:0000313" key="2">
    <source>
        <dbReference type="Proteomes" id="UP000187412"/>
    </source>
</evidence>
<dbReference type="InterPro" id="IPR011051">
    <property type="entry name" value="RmlC_Cupin_sf"/>
</dbReference>
<protein>
    <recommendedName>
        <fullName evidence="3">Cupin 2 conserved barrel domain-containing protein</fullName>
    </recommendedName>
</protein>
<dbReference type="EMBL" id="MPTB01000002">
    <property type="protein sequence ID" value="OMD53123.1"/>
    <property type="molecule type" value="Genomic_DNA"/>
</dbReference>
<gene>
    <name evidence="1" type="ORF">BSK56_02525</name>
</gene>
<evidence type="ECO:0008006" key="3">
    <source>
        <dbReference type="Google" id="ProtNLM"/>
    </source>
</evidence>